<feature type="compositionally biased region" description="Low complexity" evidence="1">
    <location>
        <begin position="147"/>
        <end position="160"/>
    </location>
</feature>
<name>A0A1I7XBI8_HETBA</name>
<keyword evidence="2" id="KW-0812">Transmembrane</keyword>
<dbReference type="Gene3D" id="1.10.555.10">
    <property type="entry name" value="Rho GTPase activation protein"/>
    <property type="match status" value="1"/>
</dbReference>
<feature type="compositionally biased region" description="Basic and acidic residues" evidence="1">
    <location>
        <begin position="25"/>
        <end position="34"/>
    </location>
</feature>
<dbReference type="GO" id="GO:0005096">
    <property type="term" value="F:GTPase activator activity"/>
    <property type="evidence" value="ECO:0007669"/>
    <property type="project" value="TreeGrafter"/>
</dbReference>
<reference evidence="4" key="1">
    <citation type="submission" date="2016-11" db="UniProtKB">
        <authorList>
            <consortium name="WormBaseParasite"/>
        </authorList>
    </citation>
    <scope>IDENTIFICATION</scope>
</reference>
<dbReference type="Proteomes" id="UP000095283">
    <property type="component" value="Unplaced"/>
</dbReference>
<feature type="compositionally biased region" description="Low complexity" evidence="1">
    <location>
        <begin position="1"/>
        <end position="23"/>
    </location>
</feature>
<evidence type="ECO:0000256" key="1">
    <source>
        <dbReference type="SAM" id="MobiDB-lite"/>
    </source>
</evidence>
<feature type="region of interest" description="Disordered" evidence="1">
    <location>
        <begin position="1"/>
        <end position="34"/>
    </location>
</feature>
<feature type="region of interest" description="Disordered" evidence="1">
    <location>
        <begin position="90"/>
        <end position="164"/>
    </location>
</feature>
<dbReference type="GO" id="GO:0030036">
    <property type="term" value="P:actin cytoskeleton organization"/>
    <property type="evidence" value="ECO:0007669"/>
    <property type="project" value="TreeGrafter"/>
</dbReference>
<dbReference type="GO" id="GO:0035023">
    <property type="term" value="P:regulation of Rho protein signal transduction"/>
    <property type="evidence" value="ECO:0007669"/>
    <property type="project" value="TreeGrafter"/>
</dbReference>
<dbReference type="WBParaSite" id="Hba_15051">
    <property type="protein sequence ID" value="Hba_15051"/>
    <property type="gene ID" value="Hba_15051"/>
</dbReference>
<keyword evidence="3" id="KW-1185">Reference proteome</keyword>
<accession>A0A1I7XBI8</accession>
<feature type="compositionally biased region" description="Polar residues" evidence="1">
    <location>
        <begin position="90"/>
        <end position="110"/>
    </location>
</feature>
<dbReference type="InterPro" id="IPR008936">
    <property type="entry name" value="Rho_GTPase_activation_prot"/>
</dbReference>
<proteinExistence type="predicted"/>
<protein>
    <submittedName>
        <fullName evidence="4">Rho-GAP domain-containing protein</fullName>
    </submittedName>
</protein>
<dbReference type="AlphaFoldDB" id="A0A1I7XBI8"/>
<evidence type="ECO:0000313" key="4">
    <source>
        <dbReference type="WBParaSite" id="Hba_15051"/>
    </source>
</evidence>
<feature type="transmembrane region" description="Helical" evidence="2">
    <location>
        <begin position="295"/>
        <end position="313"/>
    </location>
</feature>
<dbReference type="PANTHER" id="PTHR12659">
    <property type="entry name" value="RHO-TYPE GTPASE ACTIVATING PROTEIN"/>
    <property type="match status" value="1"/>
</dbReference>
<keyword evidence="2" id="KW-0472">Membrane</keyword>
<organism evidence="3 4">
    <name type="scientific">Heterorhabditis bacteriophora</name>
    <name type="common">Entomopathogenic nematode worm</name>
    <dbReference type="NCBI Taxonomy" id="37862"/>
    <lineage>
        <taxon>Eukaryota</taxon>
        <taxon>Metazoa</taxon>
        <taxon>Ecdysozoa</taxon>
        <taxon>Nematoda</taxon>
        <taxon>Chromadorea</taxon>
        <taxon>Rhabditida</taxon>
        <taxon>Rhabditina</taxon>
        <taxon>Rhabditomorpha</taxon>
        <taxon>Strongyloidea</taxon>
        <taxon>Heterorhabditidae</taxon>
        <taxon>Heterorhabditis</taxon>
    </lineage>
</organism>
<evidence type="ECO:0000313" key="3">
    <source>
        <dbReference type="Proteomes" id="UP000095283"/>
    </source>
</evidence>
<dbReference type="SUPFAM" id="SSF48350">
    <property type="entry name" value="GTPase activation domain, GAP"/>
    <property type="match status" value="1"/>
</dbReference>
<sequence>MVLLSPSSPESSSTDDSFRSSISLQRRDRSMPPRALDRIPLSVRDYKQPFSPCERFRRERNQYDSYLYPAGHTSLTSHLMFSTEISPDSSLSRVRQLQRNGSPSTSNGVTQLRVDTHGNKSQSSLDNTDEEQSSSNATANHNRRDSGVGSSLSRSPSGPSAQRIRQSVLPYTLALSTSLISSSNNSSIGSWQAAKRRVADRTVMTSSLSSSASTDETFFTDVQMVRCVDSLSVVELARLHKLAYLRVTAILEKHMGPGSTVKIGEWKRQCEEGSVFGQPLDVIYKKTGQCLPRTILEVIFSLILSGLTFFYILEMKLFLKLFRFYAEADVFVDGNRLDPGQQLKIENLNKNVNMLSRLPLSRLTALQYAILLLPDEHREALQTLLFFLNDIAKHSELNNVRNSTSTSTLKIQLYTVMKKRKVVNRYDWWFKKICD</sequence>
<evidence type="ECO:0000256" key="2">
    <source>
        <dbReference type="SAM" id="Phobius"/>
    </source>
</evidence>
<keyword evidence="2" id="KW-1133">Transmembrane helix</keyword>
<dbReference type="PANTHER" id="PTHR12659:SF7">
    <property type="entry name" value="CROSSVEINLESS C, ISOFORM C"/>
    <property type="match status" value="1"/>
</dbReference>